<dbReference type="InterPro" id="IPR016181">
    <property type="entry name" value="Acyl_CoA_acyltransferase"/>
</dbReference>
<keyword evidence="4" id="KW-0012">Acyltransferase</keyword>
<dbReference type="RefSeq" id="WP_218028744.1">
    <property type="nucleotide sequence ID" value="NZ_BJNV01000074.1"/>
</dbReference>
<evidence type="ECO:0000256" key="4">
    <source>
        <dbReference type="ARBA" id="ARBA00023315"/>
    </source>
</evidence>
<evidence type="ECO:0000259" key="6">
    <source>
        <dbReference type="PROSITE" id="PS51186"/>
    </source>
</evidence>
<evidence type="ECO:0000256" key="2">
    <source>
        <dbReference type="ARBA" id="ARBA00022649"/>
    </source>
</evidence>
<evidence type="ECO:0000256" key="3">
    <source>
        <dbReference type="ARBA" id="ARBA00022679"/>
    </source>
</evidence>
<dbReference type="PANTHER" id="PTHR36449:SF1">
    <property type="entry name" value="ACETYLTRANSFERASE"/>
    <property type="match status" value="1"/>
</dbReference>
<dbReference type="EMBL" id="BJNV01000074">
    <property type="protein sequence ID" value="GEC97295.1"/>
    <property type="molecule type" value="Genomic_DNA"/>
</dbReference>
<evidence type="ECO:0000313" key="7">
    <source>
        <dbReference type="EMBL" id="GEC97295.1"/>
    </source>
</evidence>
<keyword evidence="8" id="KW-1185">Reference proteome</keyword>
<accession>A0A4Y4CWH7</accession>
<feature type="domain" description="N-acetyltransferase" evidence="6">
    <location>
        <begin position="4"/>
        <end position="161"/>
    </location>
</feature>
<dbReference type="Gene3D" id="3.40.630.30">
    <property type="match status" value="1"/>
</dbReference>
<dbReference type="InterPro" id="IPR000182">
    <property type="entry name" value="GNAT_dom"/>
</dbReference>
<gene>
    <name evidence="7" type="ORF">ZRA01_33680</name>
</gene>
<dbReference type="GO" id="GO:0016747">
    <property type="term" value="F:acyltransferase activity, transferring groups other than amino-acyl groups"/>
    <property type="evidence" value="ECO:0007669"/>
    <property type="project" value="InterPro"/>
</dbReference>
<keyword evidence="3 7" id="KW-0808">Transferase</keyword>
<dbReference type="PROSITE" id="PS51186">
    <property type="entry name" value="GNAT"/>
    <property type="match status" value="1"/>
</dbReference>
<dbReference type="Proteomes" id="UP000318422">
    <property type="component" value="Unassembled WGS sequence"/>
</dbReference>
<name>A0A4Y4CWH7_ZOORA</name>
<evidence type="ECO:0000256" key="1">
    <source>
        <dbReference type="ARBA" id="ARBA00022491"/>
    </source>
</evidence>
<protein>
    <submittedName>
        <fullName evidence="7">Acetyltransferase</fullName>
    </submittedName>
</protein>
<comment type="catalytic activity">
    <reaction evidence="5">
        <text>glycyl-tRNA(Gly) + acetyl-CoA = N-acetylglycyl-tRNA(Gly) + CoA + H(+)</text>
        <dbReference type="Rhea" id="RHEA:81867"/>
        <dbReference type="Rhea" id="RHEA-COMP:9683"/>
        <dbReference type="Rhea" id="RHEA-COMP:19766"/>
        <dbReference type="ChEBI" id="CHEBI:15378"/>
        <dbReference type="ChEBI" id="CHEBI:57287"/>
        <dbReference type="ChEBI" id="CHEBI:57288"/>
        <dbReference type="ChEBI" id="CHEBI:78522"/>
        <dbReference type="ChEBI" id="CHEBI:232036"/>
    </reaction>
</comment>
<sequence length="162" mass="18037">MKAQIQRLSSEHDRTQFDCGEAALNLWLAEQSLQQQKRRQSRTFVFVDVENPETILAYYTLTISEVDGSSYPSRKSQPRRLPVIRLGRLAVDKALQQRGMGGFLLMNAIERANEISNNGGGVALAVDAKSEQAAAFYHRYGFVPAPDAPLLLFLPLGDQLTV</sequence>
<evidence type="ECO:0000313" key="8">
    <source>
        <dbReference type="Proteomes" id="UP000318422"/>
    </source>
</evidence>
<comment type="caution">
    <text evidence="7">The sequence shown here is derived from an EMBL/GenBank/DDBJ whole genome shotgun (WGS) entry which is preliminary data.</text>
</comment>
<dbReference type="Pfam" id="PF00583">
    <property type="entry name" value="Acetyltransf_1"/>
    <property type="match status" value="1"/>
</dbReference>
<reference evidence="7 8" key="1">
    <citation type="submission" date="2019-06" db="EMBL/GenBank/DDBJ databases">
        <title>Whole genome shotgun sequence of Zoogloea ramigera NBRC 15342.</title>
        <authorList>
            <person name="Hosoyama A."/>
            <person name="Uohara A."/>
            <person name="Ohji S."/>
            <person name="Ichikawa N."/>
        </authorList>
    </citation>
    <scope>NUCLEOTIDE SEQUENCE [LARGE SCALE GENOMIC DNA]</scope>
    <source>
        <strain evidence="7 8">NBRC 15342</strain>
    </source>
</reference>
<dbReference type="PANTHER" id="PTHR36449">
    <property type="entry name" value="ACETYLTRANSFERASE-RELATED"/>
    <property type="match status" value="1"/>
</dbReference>
<dbReference type="SUPFAM" id="SSF55729">
    <property type="entry name" value="Acyl-CoA N-acyltransferases (Nat)"/>
    <property type="match status" value="1"/>
</dbReference>
<proteinExistence type="predicted"/>
<organism evidence="7 8">
    <name type="scientific">Zoogloea ramigera</name>
    <dbReference type="NCBI Taxonomy" id="350"/>
    <lineage>
        <taxon>Bacteria</taxon>
        <taxon>Pseudomonadati</taxon>
        <taxon>Pseudomonadota</taxon>
        <taxon>Betaproteobacteria</taxon>
        <taxon>Rhodocyclales</taxon>
        <taxon>Zoogloeaceae</taxon>
        <taxon>Zoogloea</taxon>
    </lineage>
</organism>
<dbReference type="AlphaFoldDB" id="A0A4Y4CWH7"/>
<keyword evidence="2" id="KW-1277">Toxin-antitoxin system</keyword>
<keyword evidence="1" id="KW-0678">Repressor</keyword>
<evidence type="ECO:0000256" key="5">
    <source>
        <dbReference type="ARBA" id="ARBA00049880"/>
    </source>
</evidence>